<feature type="compositionally biased region" description="Basic and acidic residues" evidence="1">
    <location>
        <begin position="510"/>
        <end position="524"/>
    </location>
</feature>
<sequence>MLLSATNAAFARGDGGRAADVVRDPVWRGVGTAAATYAPMTGASPHPRDSDSGGGGGWTGGARVAETPRQPPPGSVDFPTADLVERSAFLFGLLQSDHLVDDVHDAIAALNGIVGDGASEEDAQGSATLRRRTGESALVAVFYFTGRAPHPDMPWRPVYAGAVLLCVFATTAAAQRALTHVDGIALHALSRGVRTAATTTATTATAAAMARTASPHLVLRPAREFVLGPENTDTALLTYLTLPRLVDVLLLRQSAQRPHDRLVDSAALRSAMESRIRANFPPGHLCGSPARLYAALLSPQSPYAVDWAAARVAMARGDGVVVPELGVVEPWACGGAGGHGGRSLLAAGPASTARGGTQPTDAAAAAAAPLTSLEAVDEERRRRATVASADGYVPVTLQEEEYYRRYGSAGSPRHASATRPRRGSVEVLLPTRGSLYRGAHGVVRGASWLLRHLFSAAGEGETPLIMSAGALPAAPALAGAPPPPPASTGLPAASPPPVSSSAAPPAMAADRWDVNEPPRARQRVEGGGGDGSGGGGGGDGDGDVDELRGGRGQPICIPQYNAVGSALSWLPGFHHVARLFIADAAAAGGDGLPADRPLEARPQRRRAREEGGGGLTSSAWVGEARLGPGAVPGGAVPPSSALSHAPVAAPFTDSVVWGDHIRRSGEVSGLHSSAVSAGVQRPSARPSLSPLVGQRAAALDPDSTLTTPMVSSIAPNRSYAAAREGSASAAAAAPSASPHDSLLLAPSRGNRSRIRVEGGHLPAGHHSRAAQHVHNARSRDIASALHSGSPDGSDAAAAAAAGGDGRGGSLAERLRTVGGGGGRGSADTGASSTRASRRTVEFTLPVEE</sequence>
<organism evidence="2 3">
    <name type="scientific">Novymonas esmeraldas</name>
    <dbReference type="NCBI Taxonomy" id="1808958"/>
    <lineage>
        <taxon>Eukaryota</taxon>
        <taxon>Discoba</taxon>
        <taxon>Euglenozoa</taxon>
        <taxon>Kinetoplastea</taxon>
        <taxon>Metakinetoplastina</taxon>
        <taxon>Trypanosomatida</taxon>
        <taxon>Trypanosomatidae</taxon>
        <taxon>Novymonas</taxon>
    </lineage>
</organism>
<keyword evidence="3" id="KW-1185">Reference proteome</keyword>
<evidence type="ECO:0000313" key="2">
    <source>
        <dbReference type="EMBL" id="KAK7198920.1"/>
    </source>
</evidence>
<evidence type="ECO:0000256" key="1">
    <source>
        <dbReference type="SAM" id="MobiDB-lite"/>
    </source>
</evidence>
<dbReference type="Proteomes" id="UP001430356">
    <property type="component" value="Unassembled WGS sequence"/>
</dbReference>
<feature type="region of interest" description="Disordered" evidence="1">
    <location>
        <begin position="673"/>
        <end position="710"/>
    </location>
</feature>
<feature type="region of interest" description="Disordered" evidence="1">
    <location>
        <begin position="754"/>
        <end position="848"/>
    </location>
</feature>
<name>A0AAW0F0S4_9TRYP</name>
<feature type="compositionally biased region" description="Gly residues" evidence="1">
    <location>
        <begin position="525"/>
        <end position="539"/>
    </location>
</feature>
<feature type="compositionally biased region" description="Low complexity" evidence="1">
    <location>
        <begin position="787"/>
        <end position="801"/>
    </location>
</feature>
<protein>
    <submittedName>
        <fullName evidence="2">Uncharacterized protein</fullName>
    </submittedName>
</protein>
<evidence type="ECO:0000313" key="3">
    <source>
        <dbReference type="Proteomes" id="UP001430356"/>
    </source>
</evidence>
<accession>A0AAW0F0S4</accession>
<proteinExistence type="predicted"/>
<feature type="compositionally biased region" description="Basic and acidic residues" evidence="1">
    <location>
        <begin position="596"/>
        <end position="611"/>
    </location>
</feature>
<feature type="compositionally biased region" description="Basic residues" evidence="1">
    <location>
        <begin position="763"/>
        <end position="776"/>
    </location>
</feature>
<dbReference type="EMBL" id="JAECZO010000189">
    <property type="protein sequence ID" value="KAK7198920.1"/>
    <property type="molecule type" value="Genomic_DNA"/>
</dbReference>
<reference evidence="2 3" key="1">
    <citation type="journal article" date="2021" name="MBio">
        <title>A New Model Trypanosomatid, Novymonas esmeraldas: Genomic Perception of Its 'Candidatus Pandoraea novymonadis' Endosymbiont.</title>
        <authorList>
            <person name="Zakharova A."/>
            <person name="Saura A."/>
            <person name="Butenko A."/>
            <person name="Podesvova L."/>
            <person name="Warmusova S."/>
            <person name="Kostygov A.Y."/>
            <person name="Nenarokova A."/>
            <person name="Lukes J."/>
            <person name="Opperdoes F.R."/>
            <person name="Yurchenko V."/>
        </authorList>
    </citation>
    <scope>NUCLEOTIDE SEQUENCE [LARGE SCALE GENOMIC DNA]</scope>
    <source>
        <strain evidence="2 3">E262AT.01</strain>
    </source>
</reference>
<gene>
    <name evidence="2" type="ORF">NESM_000858800</name>
</gene>
<feature type="region of interest" description="Disordered" evidence="1">
    <location>
        <begin position="589"/>
        <end position="620"/>
    </location>
</feature>
<comment type="caution">
    <text evidence="2">The sequence shown here is derived from an EMBL/GenBank/DDBJ whole genome shotgun (WGS) entry which is preliminary data.</text>
</comment>
<feature type="compositionally biased region" description="Low complexity" evidence="1">
    <location>
        <begin position="499"/>
        <end position="509"/>
    </location>
</feature>
<dbReference type="AlphaFoldDB" id="A0AAW0F0S4"/>
<feature type="region of interest" description="Disordered" evidence="1">
    <location>
        <begin position="37"/>
        <end position="78"/>
    </location>
</feature>
<feature type="region of interest" description="Disordered" evidence="1">
    <location>
        <begin position="479"/>
        <end position="550"/>
    </location>
</feature>